<organism evidence="15 16">
    <name type="scientific">Eublepharis macularius</name>
    <name type="common">Leopard gecko</name>
    <name type="synonym">Cyrtodactylus macularius</name>
    <dbReference type="NCBI Taxonomy" id="481883"/>
    <lineage>
        <taxon>Eukaryota</taxon>
        <taxon>Metazoa</taxon>
        <taxon>Chordata</taxon>
        <taxon>Craniata</taxon>
        <taxon>Vertebrata</taxon>
        <taxon>Euteleostomi</taxon>
        <taxon>Lepidosauria</taxon>
        <taxon>Squamata</taxon>
        <taxon>Bifurcata</taxon>
        <taxon>Gekkota</taxon>
        <taxon>Eublepharidae</taxon>
        <taxon>Eublepharinae</taxon>
        <taxon>Eublepharis</taxon>
    </lineage>
</organism>
<dbReference type="GO" id="GO:0005634">
    <property type="term" value="C:nucleus"/>
    <property type="evidence" value="ECO:0007669"/>
    <property type="project" value="UniProtKB-SubCell"/>
</dbReference>
<evidence type="ECO:0000256" key="11">
    <source>
        <dbReference type="ARBA" id="ARBA00023242"/>
    </source>
</evidence>
<dbReference type="PROSITE" id="PS51375">
    <property type="entry name" value="PPR"/>
    <property type="match status" value="3"/>
</dbReference>
<comment type="subcellular location">
    <subcellularLocation>
        <location evidence="2">Mitochondrion</location>
    </subcellularLocation>
    <subcellularLocation>
        <location evidence="1">Nucleus</location>
    </subcellularLocation>
</comment>
<evidence type="ECO:0000256" key="9">
    <source>
        <dbReference type="ARBA" id="ARBA00023128"/>
    </source>
</evidence>
<dbReference type="GeneID" id="129332431"/>
<dbReference type="GO" id="GO:0003730">
    <property type="term" value="F:mRNA 3'-UTR binding"/>
    <property type="evidence" value="ECO:0007669"/>
    <property type="project" value="TreeGrafter"/>
</dbReference>
<keyword evidence="8" id="KW-0238">DNA-binding</keyword>
<dbReference type="Pfam" id="PF17177">
    <property type="entry name" value="PPR_long"/>
    <property type="match status" value="1"/>
</dbReference>
<dbReference type="Gene3D" id="1.25.40.10">
    <property type="entry name" value="Tetratricopeptide repeat domain"/>
    <property type="match status" value="3"/>
</dbReference>
<evidence type="ECO:0000256" key="3">
    <source>
        <dbReference type="ARBA" id="ARBA00022448"/>
    </source>
</evidence>
<feature type="repeat" description="PPR" evidence="13">
    <location>
        <begin position="193"/>
        <end position="227"/>
    </location>
</feature>
<gene>
    <name evidence="16" type="primary">LRPPRC</name>
</gene>
<evidence type="ECO:0000259" key="14">
    <source>
        <dbReference type="Pfam" id="PF17177"/>
    </source>
</evidence>
<dbReference type="GO" id="GO:0003677">
    <property type="term" value="F:DNA binding"/>
    <property type="evidence" value="ECO:0007669"/>
    <property type="project" value="UniProtKB-KW"/>
</dbReference>
<keyword evidence="3" id="KW-0813">Transport</keyword>
<dbReference type="InterPro" id="IPR002885">
    <property type="entry name" value="PPR_rpt"/>
</dbReference>
<reference evidence="16" key="1">
    <citation type="submission" date="2025-08" db="UniProtKB">
        <authorList>
            <consortium name="RefSeq"/>
        </authorList>
    </citation>
    <scope>IDENTIFICATION</scope>
    <source>
        <tissue evidence="16">Blood</tissue>
    </source>
</reference>
<dbReference type="KEGG" id="emc:129332431"/>
<protein>
    <recommendedName>
        <fullName evidence="12">Leucine-rich PPR motif-containing protein, mitochondrial</fullName>
    </recommendedName>
</protein>
<evidence type="ECO:0000256" key="10">
    <source>
        <dbReference type="ARBA" id="ARBA00023163"/>
    </source>
</evidence>
<feature type="repeat" description="PPR" evidence="13">
    <location>
        <begin position="228"/>
        <end position="262"/>
    </location>
</feature>
<dbReference type="GO" id="GO:0070129">
    <property type="term" value="P:regulation of mitochondrial translation"/>
    <property type="evidence" value="ECO:0007669"/>
    <property type="project" value="TreeGrafter"/>
</dbReference>
<keyword evidence="11" id="KW-0539">Nucleus</keyword>
<dbReference type="PANTHER" id="PTHR46669:SF1">
    <property type="entry name" value="LEUCINE-RICH PPR MOTIF-CONTAINING PROTEIN, MITOCHONDRIAL"/>
    <property type="match status" value="1"/>
</dbReference>
<dbReference type="Proteomes" id="UP001190640">
    <property type="component" value="Chromosome 1"/>
</dbReference>
<keyword evidence="6" id="KW-0809">Transit peptide</keyword>
<evidence type="ECO:0000256" key="13">
    <source>
        <dbReference type="PROSITE-ProRule" id="PRU00708"/>
    </source>
</evidence>
<dbReference type="RefSeq" id="XP_054839531.1">
    <property type="nucleotide sequence ID" value="XM_054983556.1"/>
</dbReference>
<dbReference type="InterPro" id="IPR033443">
    <property type="entry name" value="PROP1-like_PPR_dom"/>
</dbReference>
<evidence type="ECO:0000256" key="2">
    <source>
        <dbReference type="ARBA" id="ARBA00004173"/>
    </source>
</evidence>
<evidence type="ECO:0000256" key="6">
    <source>
        <dbReference type="ARBA" id="ARBA00022946"/>
    </source>
</evidence>
<evidence type="ECO:0000256" key="1">
    <source>
        <dbReference type="ARBA" id="ARBA00004123"/>
    </source>
</evidence>
<evidence type="ECO:0000256" key="12">
    <source>
        <dbReference type="ARBA" id="ARBA00069602"/>
    </source>
</evidence>
<dbReference type="GO" id="GO:0005739">
    <property type="term" value="C:mitochondrion"/>
    <property type="evidence" value="ECO:0007669"/>
    <property type="project" value="UniProtKB-SubCell"/>
</dbReference>
<dbReference type="CTD" id="10128"/>
<dbReference type="NCBIfam" id="TIGR00756">
    <property type="entry name" value="PPR"/>
    <property type="match status" value="3"/>
</dbReference>
<dbReference type="FunFam" id="1.25.40.10:FF:000428">
    <property type="entry name" value="Leucine-rich PPR motif-containing protein, mitochondrial"/>
    <property type="match status" value="1"/>
</dbReference>
<keyword evidence="4" id="KW-0677">Repeat</keyword>
<evidence type="ECO:0000313" key="15">
    <source>
        <dbReference type="Proteomes" id="UP001190640"/>
    </source>
</evidence>
<keyword evidence="15" id="KW-1185">Reference proteome</keyword>
<evidence type="ECO:0000256" key="5">
    <source>
        <dbReference type="ARBA" id="ARBA00022884"/>
    </source>
</evidence>
<keyword evidence="7" id="KW-0805">Transcription regulation</keyword>
<keyword evidence="5" id="KW-0694">RNA-binding</keyword>
<feature type="repeat" description="PPR" evidence="13">
    <location>
        <begin position="752"/>
        <end position="786"/>
    </location>
</feature>
<keyword evidence="10" id="KW-0804">Transcription</keyword>
<dbReference type="PANTHER" id="PTHR46669">
    <property type="entry name" value="LEUCINE-RICH PPR MOTIF-CONTAINING PROTEIN, MITOCHONDRIAL"/>
    <property type="match status" value="1"/>
</dbReference>
<feature type="domain" description="PROP1-like PPR" evidence="14">
    <location>
        <begin position="219"/>
        <end position="326"/>
    </location>
</feature>
<keyword evidence="9" id="KW-0496">Mitochondrion</keyword>
<sequence>MAGLLRSAWRHRCYLWSFGVGRGIAATASSSAPLRSAWAVVSRRGSRHLIHQARLSTVATQEEGNVQEPSTVRIKQAQYFDWALNKLDNSIRRTGRITRTLLLKIFHDVCRTGYPSSNQALLLLRSCGSLLPELSPTERTELAHTMWAKLKNLGVVYDVSHYNALLKVYLQNEHAFSPTEFLTKMEDANIQPNRVTYQRLIAAYCSKGDIDGASQILGFMKSKELPITESVFSALVTGHARSGDMDNAENILSVMKDAGIEPGPDTYVTLLNAYAEKGDINKIEETLEKIEKADNYLLDRDLMDIIVTLAKAGYPQYVQNILEKMRYDRGFIPDAMNLSLNLVTQGLEDTAFQVLKSFPTSSLDTQNGNGVDRGNFFLRHCVNMDKPAAKLKQFCDDLKGANLHTAPLQFTLQIMLESKKAALAIDLMKIMKEDGLPVRPHYFWPLLTELQKEKNVQGTVEILKAMHEMQVKPDVETYSNYVLTSFDDVSSLNNLLEEHGCPIESSTLCASEIKHEAVSGRLDNVLALMSSADVPSVDLMQFRSSLIFGFRRSSDVDLWSKITELLYKDGRYCQTPPGPTEAVGYFLYSLIDSMSDSEVQAKEERLRQYFHQLKKMNIVIPPNIFRGIRNLLNIYHVPELIKDVILLTDIEKLSQGDTAKFAGLPVSDLEEKLEQFKAENQPVGDILKQLILALSAEENMQKALELKARYEPDMVVGSYAALINLCCRHDNVEEAMNLKEELCRKDSSAVLDATKYIALVKVLGKYGRLEDAINILKEMKEKDVPIKDTTVVSLFHVLNGVALRGDVETVNRLHESIVALGLAKPTRNLCSPLISVHLEKDDLPAALESLFDCFKKYGNLPRLHDVLCRLIEKGDTALLQKVTDFVSQEKGEMLLLYDLFFAFLRTGKYKEAKKIIETPGLRARPGRLRWFAEKCIANNYVEAMENLVELTEKLFECDRDEMYYYLLRLCKQNSDGQQAEAIWTKMQEENVIPRERTLRLLADILKMNNQEVPFDVPEAWYDEDARPSLSSSLQPSEPSFDFQEKMFILCKKGKVEGAYNILLEAQRKDIMFNSHAYSHLIKALLGKGYLEKAMEVKNIAETHIKGFVLNDAASSLLIITQVRRDYLKDAVSSLKTLLESNKVPIPLAVTRLVQALAQKGDLEGIRTVEEMMGSLSSSIKLSRMLFINNTVLAHVKNNNLDGAVEYLEPLFTSGKLSPASSGFSISFVFRKLIEEKLEQALESLGAMAERLANQFGIYRPVTDLFLQYINTGRVDDARFLLERCGAIGEQKMHLMAFIAKTAQQPGQVHTIKSLLELVPDFPHMKSVYSYLMKCYALDEDATSAKALYEKMKVENLHPDELTLKRLAVLLKNAGEPVPFTEPPETFKFYADKLRQEQQELSSSSDED</sequence>
<dbReference type="Pfam" id="PF01535">
    <property type="entry name" value="PPR"/>
    <property type="match status" value="3"/>
</dbReference>
<evidence type="ECO:0000256" key="7">
    <source>
        <dbReference type="ARBA" id="ARBA00023015"/>
    </source>
</evidence>
<proteinExistence type="predicted"/>
<accession>A0AA97JLZ9</accession>
<name>A0AA97JLZ9_EUBMA</name>
<evidence type="ECO:0000313" key="16">
    <source>
        <dbReference type="RefSeq" id="XP_054839531.1"/>
    </source>
</evidence>
<evidence type="ECO:0000256" key="4">
    <source>
        <dbReference type="ARBA" id="ARBA00022737"/>
    </source>
</evidence>
<dbReference type="InterPro" id="IPR033490">
    <property type="entry name" value="LRP130"/>
</dbReference>
<dbReference type="InterPro" id="IPR011990">
    <property type="entry name" value="TPR-like_helical_dom_sf"/>
</dbReference>
<evidence type="ECO:0000256" key="8">
    <source>
        <dbReference type="ARBA" id="ARBA00023125"/>
    </source>
</evidence>